<dbReference type="STRING" id="694429.Pyrfu_1521"/>
<organism evidence="1 2">
    <name type="scientific">Pyrolobus fumarii (strain DSM 11204 / 1A)</name>
    <dbReference type="NCBI Taxonomy" id="694429"/>
    <lineage>
        <taxon>Archaea</taxon>
        <taxon>Thermoproteota</taxon>
        <taxon>Thermoprotei</taxon>
        <taxon>Desulfurococcales</taxon>
        <taxon>Pyrodictiaceae</taxon>
        <taxon>Pyrolobus</taxon>
    </lineage>
</organism>
<dbReference type="EMBL" id="CP002838">
    <property type="protein sequence ID" value="AEM39378.1"/>
    <property type="molecule type" value="Genomic_DNA"/>
</dbReference>
<reference evidence="1 2" key="1">
    <citation type="journal article" date="2011" name="Stand. Genomic Sci.">
        <title>Complete genome sequence of the hyperthermophilic chemolithoautotroph Pyrolobus fumarii type strain (1A).</title>
        <authorList>
            <person name="Anderson I."/>
            <person name="Goker M."/>
            <person name="Nolan M."/>
            <person name="Lucas S."/>
            <person name="Hammon N."/>
            <person name="Deshpande S."/>
            <person name="Cheng J.F."/>
            <person name="Tapia R."/>
            <person name="Han C."/>
            <person name="Goodwin L."/>
            <person name="Pitluck S."/>
            <person name="Huntemann M."/>
            <person name="Liolios K."/>
            <person name="Ivanova N."/>
            <person name="Pagani I."/>
            <person name="Mavromatis K."/>
            <person name="Ovchinikova G."/>
            <person name="Pati A."/>
            <person name="Chen A."/>
            <person name="Palaniappan K."/>
            <person name="Land M."/>
            <person name="Hauser L."/>
            <person name="Brambilla E.M."/>
            <person name="Huber H."/>
            <person name="Yasawong M."/>
            <person name="Rohde M."/>
            <person name="Spring S."/>
            <person name="Abt B."/>
            <person name="Sikorski J."/>
            <person name="Wirth R."/>
            <person name="Detter J.C."/>
            <person name="Woyke T."/>
            <person name="Bristow J."/>
            <person name="Eisen J.A."/>
            <person name="Markowitz V."/>
            <person name="Hugenholtz P."/>
            <person name="Kyrpides N.C."/>
            <person name="Klenk H.P."/>
            <person name="Lapidus A."/>
        </authorList>
    </citation>
    <scope>NUCLEOTIDE SEQUENCE [LARGE SCALE GENOMIC DNA]</scope>
    <source>
        <strain evidence="2">DSM 11204 / 1A</strain>
    </source>
</reference>
<sequence length="119" mass="13929">MVGKGSAVLALHIAIGSVEPECSSLPCTFCVGREWFKLDGLYPWRWEQAMAYKKKFRKYLEVLEKLRVKQLDVYRYKDKDVLRLFVRGRVVVVELPKHREDMSVEEFEKHIRAAIGGEQ</sequence>
<keyword evidence="2" id="KW-1185">Reference proteome</keyword>
<name>G0EHM5_PYRF1</name>
<protein>
    <submittedName>
        <fullName evidence="1">Uncharacterized protein</fullName>
    </submittedName>
</protein>
<evidence type="ECO:0000313" key="1">
    <source>
        <dbReference type="EMBL" id="AEM39378.1"/>
    </source>
</evidence>
<dbReference type="AlphaFoldDB" id="G0EHM5"/>
<proteinExistence type="predicted"/>
<dbReference type="InParanoid" id="G0EHM5"/>
<gene>
    <name evidence="1" type="ordered locus">Pyrfu_1521</name>
</gene>
<accession>G0EHM5</accession>
<dbReference type="eggNOG" id="arCOG10984">
    <property type="taxonomic scope" value="Archaea"/>
</dbReference>
<dbReference type="Proteomes" id="UP000001037">
    <property type="component" value="Chromosome"/>
</dbReference>
<dbReference type="KEGG" id="pfm:Pyrfu_1521"/>
<evidence type="ECO:0000313" key="2">
    <source>
        <dbReference type="Proteomes" id="UP000001037"/>
    </source>
</evidence>
<dbReference type="HOGENOM" id="CLU_2056141_0_0_2"/>